<dbReference type="SUPFAM" id="SSF56436">
    <property type="entry name" value="C-type lectin-like"/>
    <property type="match status" value="1"/>
</dbReference>
<accession>A0AAV2I4K1</accession>
<dbReference type="AlphaFoldDB" id="A0AAV2I4K1"/>
<dbReference type="CDD" id="cd00037">
    <property type="entry name" value="CLECT"/>
    <property type="match status" value="1"/>
</dbReference>
<evidence type="ECO:0000313" key="5">
    <source>
        <dbReference type="Proteomes" id="UP001497497"/>
    </source>
</evidence>
<dbReference type="PROSITE" id="PS50041">
    <property type="entry name" value="C_TYPE_LECTIN_2"/>
    <property type="match status" value="1"/>
</dbReference>
<dbReference type="InterPro" id="IPR016187">
    <property type="entry name" value="CTDL_fold"/>
</dbReference>
<proteinExistence type="predicted"/>
<reference evidence="4 5" key="1">
    <citation type="submission" date="2024-04" db="EMBL/GenBank/DDBJ databases">
        <authorList>
            <consortium name="Genoscope - CEA"/>
            <person name="William W."/>
        </authorList>
    </citation>
    <scope>NUCLEOTIDE SEQUENCE [LARGE SCALE GENOMIC DNA]</scope>
</reference>
<feature type="coiled-coil region" evidence="1">
    <location>
        <begin position="157"/>
        <end position="184"/>
    </location>
</feature>
<keyword evidence="2" id="KW-0732">Signal</keyword>
<evidence type="ECO:0000256" key="2">
    <source>
        <dbReference type="SAM" id="SignalP"/>
    </source>
</evidence>
<evidence type="ECO:0000256" key="1">
    <source>
        <dbReference type="SAM" id="Coils"/>
    </source>
</evidence>
<dbReference type="SMART" id="SM00034">
    <property type="entry name" value="CLECT"/>
    <property type="match status" value="1"/>
</dbReference>
<evidence type="ECO:0000313" key="4">
    <source>
        <dbReference type="EMBL" id="CAL1541110.1"/>
    </source>
</evidence>
<feature type="chain" id="PRO_5043696441" description="C-type lectin domain-containing protein" evidence="2">
    <location>
        <begin position="25"/>
        <end position="367"/>
    </location>
</feature>
<dbReference type="EMBL" id="CAXITT010000414">
    <property type="protein sequence ID" value="CAL1541110.1"/>
    <property type="molecule type" value="Genomic_DNA"/>
</dbReference>
<keyword evidence="1" id="KW-0175">Coiled coil</keyword>
<name>A0AAV2I4K1_LYMST</name>
<dbReference type="Proteomes" id="UP001497497">
    <property type="component" value="Unassembled WGS sequence"/>
</dbReference>
<keyword evidence="5" id="KW-1185">Reference proteome</keyword>
<feature type="signal peptide" evidence="2">
    <location>
        <begin position="1"/>
        <end position="24"/>
    </location>
</feature>
<evidence type="ECO:0000259" key="3">
    <source>
        <dbReference type="PROSITE" id="PS50041"/>
    </source>
</evidence>
<dbReference type="Pfam" id="PF00059">
    <property type="entry name" value="Lectin_C"/>
    <property type="match status" value="1"/>
</dbReference>
<comment type="caution">
    <text evidence="4">The sequence shown here is derived from an EMBL/GenBank/DDBJ whole genome shotgun (WGS) entry which is preliminary data.</text>
</comment>
<organism evidence="4 5">
    <name type="scientific">Lymnaea stagnalis</name>
    <name type="common">Great pond snail</name>
    <name type="synonym">Helix stagnalis</name>
    <dbReference type="NCBI Taxonomy" id="6523"/>
    <lineage>
        <taxon>Eukaryota</taxon>
        <taxon>Metazoa</taxon>
        <taxon>Spiralia</taxon>
        <taxon>Lophotrochozoa</taxon>
        <taxon>Mollusca</taxon>
        <taxon>Gastropoda</taxon>
        <taxon>Heterobranchia</taxon>
        <taxon>Euthyneura</taxon>
        <taxon>Panpulmonata</taxon>
        <taxon>Hygrophila</taxon>
        <taxon>Lymnaeoidea</taxon>
        <taxon>Lymnaeidae</taxon>
        <taxon>Lymnaea</taxon>
    </lineage>
</organism>
<protein>
    <recommendedName>
        <fullName evidence="3">C-type lectin domain-containing protein</fullName>
    </recommendedName>
</protein>
<dbReference type="Gene3D" id="3.10.100.10">
    <property type="entry name" value="Mannose-Binding Protein A, subunit A"/>
    <property type="match status" value="1"/>
</dbReference>
<dbReference type="InterPro" id="IPR016186">
    <property type="entry name" value="C-type_lectin-like/link_sf"/>
</dbReference>
<dbReference type="InterPro" id="IPR001304">
    <property type="entry name" value="C-type_lectin-like"/>
</dbReference>
<gene>
    <name evidence="4" type="ORF">GSLYS_00014752001</name>
</gene>
<sequence length="367" mass="40603">MDHLYPKAMGHLVMLAAVFHYSESTLSVSANPEIFNPGLTTKLTVKCNYVKNDTSTSSPSALVSLFLSRANNGSSDYEEFASLNVFLGQQVNLITQENVKASGAINSTGESFIALTWDSPAEDVAGSYKCTAQGPDHVGHSVVIESTVDVKSSAPGNKDLLSQIQQLDSHLKQVEATINLMKTDFAGQLVQVSKNDTHVLALNDQTAQDINTLKQANANSSSANMKLLLEAFRSSVFSREFNGPNATYWLSKNSYTDVRDAENLCKLYKGYLVEINSDGEYAAVREFLNRLDTEIYYVYVGATDERAENQWVYRSDGTPVQFTDWAINQPRPGPDYNCMFMEESLGWRMSAYRCTSLTPIYALCELS</sequence>
<feature type="domain" description="C-type lectin" evidence="3">
    <location>
        <begin position="248"/>
        <end position="348"/>
    </location>
</feature>